<protein>
    <submittedName>
        <fullName evidence="1">Uncharacterized protein</fullName>
    </submittedName>
</protein>
<proteinExistence type="predicted"/>
<dbReference type="HOGENOM" id="CLU_3324688_0_0_9"/>
<gene>
    <name evidence="1" type="ordered locus">GYO_3845</name>
</gene>
<dbReference type="STRING" id="1052585.GYO_3845"/>
<organism evidence="1 2">
    <name type="scientific">Bacillus spizizenii (strain DSM 15029 / JCM 12233 / NBRC 101239 / NRRL B-23049 / TU-B-10)</name>
    <name type="common">Bacillus subtilis subsp. spizizenii</name>
    <dbReference type="NCBI Taxonomy" id="1052585"/>
    <lineage>
        <taxon>Bacteria</taxon>
        <taxon>Bacillati</taxon>
        <taxon>Bacillota</taxon>
        <taxon>Bacilli</taxon>
        <taxon>Bacillales</taxon>
        <taxon>Bacillaceae</taxon>
        <taxon>Bacillus</taxon>
    </lineage>
</organism>
<dbReference type="KEGG" id="bst:GYO_3845"/>
<dbReference type="Proteomes" id="UP000002651">
    <property type="component" value="Chromosome"/>
</dbReference>
<accession>G4P188</accession>
<dbReference type="EMBL" id="CP002905">
    <property type="protein sequence ID" value="AEP88417.1"/>
    <property type="molecule type" value="Genomic_DNA"/>
</dbReference>
<reference evidence="1 2" key="1">
    <citation type="journal article" date="2012" name="J. Bacteriol.">
        <title>Whole-genome sequences of Bacillus subtilis and close relatives.</title>
        <authorList>
            <person name="Earl A.M."/>
            <person name="Eppinger M."/>
            <person name="Fricke W.F."/>
            <person name="Rosovitz M.J."/>
            <person name="Rasko D.A."/>
            <person name="Daugherty S."/>
            <person name="Losick R."/>
            <person name="Kolter R."/>
            <person name="Ravel J."/>
        </authorList>
    </citation>
    <scope>NUCLEOTIDE SEQUENCE [LARGE SCALE GENOMIC DNA]</scope>
    <source>
        <strain evidence="2">DSM 15029 / JCM 12233 / NBRC 101239 / NRRL B-23049 / TU-B-10</strain>
    </source>
</reference>
<dbReference type="AlphaFoldDB" id="G4P188"/>
<name>G4P188_BACS4</name>
<sequence>MFKLYLVLCHAEYECKKCVKNVTFTFIFKYLGTDYIDG</sequence>
<keyword evidence="2" id="KW-1185">Reference proteome</keyword>
<evidence type="ECO:0000313" key="1">
    <source>
        <dbReference type="EMBL" id="AEP88417.1"/>
    </source>
</evidence>
<evidence type="ECO:0000313" key="2">
    <source>
        <dbReference type="Proteomes" id="UP000002651"/>
    </source>
</evidence>